<dbReference type="HAMAP" id="MF_00402">
    <property type="entry name" value="Ribosomal_bL19"/>
    <property type="match status" value="1"/>
</dbReference>
<dbReference type="RefSeq" id="WP_069860222.1">
    <property type="nucleotide sequence ID" value="NZ_BDFE01000022.1"/>
</dbReference>
<evidence type="ECO:0000256" key="5">
    <source>
        <dbReference type="HAMAP-Rule" id="MF_00402"/>
    </source>
</evidence>
<protein>
    <recommendedName>
        <fullName evidence="4 5">Large ribosomal subunit protein bL19</fullName>
    </recommendedName>
</protein>
<proteinExistence type="inferred from homology"/>
<keyword evidence="8" id="KW-1185">Reference proteome</keyword>
<dbReference type="InterPro" id="IPR008991">
    <property type="entry name" value="Translation_prot_SH3-like_sf"/>
</dbReference>
<keyword evidence="3 5" id="KW-0687">Ribonucleoprotein</keyword>
<comment type="caution">
    <text evidence="7">The sequence shown here is derived from an EMBL/GenBank/DDBJ whole genome shotgun (WGS) entry which is preliminary data.</text>
</comment>
<dbReference type="PANTHER" id="PTHR15680:SF9">
    <property type="entry name" value="LARGE RIBOSOMAL SUBUNIT PROTEIN BL19M"/>
    <property type="match status" value="1"/>
</dbReference>
<dbReference type="GO" id="GO:0022625">
    <property type="term" value="C:cytosolic large ribosomal subunit"/>
    <property type="evidence" value="ECO:0007669"/>
    <property type="project" value="TreeGrafter"/>
</dbReference>
<dbReference type="NCBIfam" id="TIGR01024">
    <property type="entry name" value="rplS_bact"/>
    <property type="match status" value="1"/>
</dbReference>
<evidence type="ECO:0000256" key="4">
    <source>
        <dbReference type="ARBA" id="ARBA00035171"/>
    </source>
</evidence>
<evidence type="ECO:0000256" key="1">
    <source>
        <dbReference type="ARBA" id="ARBA00005781"/>
    </source>
</evidence>
<gene>
    <name evidence="5" type="primary">rplS</name>
    <name evidence="7" type="ORF">DPF_2702</name>
</gene>
<dbReference type="Gene3D" id="2.30.30.790">
    <property type="match status" value="1"/>
</dbReference>
<dbReference type="Pfam" id="PF01245">
    <property type="entry name" value="Ribosomal_L19"/>
    <property type="match status" value="1"/>
</dbReference>
<dbReference type="FunFam" id="2.30.30.790:FF:000001">
    <property type="entry name" value="50S ribosomal protein L19"/>
    <property type="match status" value="1"/>
</dbReference>
<dbReference type="AlphaFoldDB" id="A0A194ALR0"/>
<dbReference type="InterPro" id="IPR038657">
    <property type="entry name" value="Ribosomal_bL19_sf"/>
</dbReference>
<dbReference type="PRINTS" id="PR00061">
    <property type="entry name" value="RIBOSOMALL19"/>
</dbReference>
<dbReference type="GO" id="GO:0006412">
    <property type="term" value="P:translation"/>
    <property type="evidence" value="ECO:0007669"/>
    <property type="project" value="UniProtKB-UniRule"/>
</dbReference>
<dbReference type="EMBL" id="BDFE01000022">
    <property type="protein sequence ID" value="GAU09966.1"/>
    <property type="molecule type" value="Genomic_DNA"/>
</dbReference>
<accession>A0A194ALR0</accession>
<dbReference type="SUPFAM" id="SSF50104">
    <property type="entry name" value="Translation proteins SH3-like domain"/>
    <property type="match status" value="1"/>
</dbReference>
<dbReference type="PANTHER" id="PTHR15680">
    <property type="entry name" value="RIBOSOMAL PROTEIN L19"/>
    <property type="match status" value="1"/>
</dbReference>
<evidence type="ECO:0000256" key="3">
    <source>
        <dbReference type="ARBA" id="ARBA00023274"/>
    </source>
</evidence>
<sequence length="116" mass="13388">MDRIRAIEREHMRYDVPAFKAGDTVRVHVRIIEGEKERTQVFQGTVLRLNRGKTNASFVVRKISDGVGVERVFPLHSPAIDRIEVVSEGKVRQGRIYYLRKLKGKAARIKSKNSWN</sequence>
<dbReference type="PIRSF" id="PIRSF002191">
    <property type="entry name" value="Ribosomal_L19"/>
    <property type="match status" value="1"/>
</dbReference>
<comment type="function">
    <text evidence="5 6">This protein is located at the 30S-50S ribosomal subunit interface and may play a role in the structure and function of the aminoacyl-tRNA binding site.</text>
</comment>
<dbReference type="GO" id="GO:0003735">
    <property type="term" value="F:structural constituent of ribosome"/>
    <property type="evidence" value="ECO:0007669"/>
    <property type="project" value="InterPro"/>
</dbReference>
<evidence type="ECO:0000313" key="8">
    <source>
        <dbReference type="Proteomes" id="UP000095200"/>
    </source>
</evidence>
<dbReference type="PROSITE" id="PS01015">
    <property type="entry name" value="RIBOSOMAL_L19"/>
    <property type="match status" value="1"/>
</dbReference>
<organism evidence="7 8">
    <name type="scientific">Desulfoplanes formicivorans</name>
    <dbReference type="NCBI Taxonomy" id="1592317"/>
    <lineage>
        <taxon>Bacteria</taxon>
        <taxon>Pseudomonadati</taxon>
        <taxon>Thermodesulfobacteriota</taxon>
        <taxon>Desulfovibrionia</taxon>
        <taxon>Desulfovibrionales</taxon>
        <taxon>Desulfoplanaceae</taxon>
        <taxon>Desulfoplanes</taxon>
    </lineage>
</organism>
<comment type="similarity">
    <text evidence="1 5 6">Belongs to the bacterial ribosomal protein bL19 family.</text>
</comment>
<dbReference type="Proteomes" id="UP000095200">
    <property type="component" value="Unassembled WGS sequence"/>
</dbReference>
<keyword evidence="2 5" id="KW-0689">Ribosomal protein</keyword>
<evidence type="ECO:0000256" key="6">
    <source>
        <dbReference type="RuleBase" id="RU000559"/>
    </source>
</evidence>
<dbReference type="InterPro" id="IPR001857">
    <property type="entry name" value="Ribosomal_bL19"/>
</dbReference>
<dbReference type="OrthoDB" id="9803541at2"/>
<name>A0A194ALR0_9BACT</name>
<evidence type="ECO:0000313" key="7">
    <source>
        <dbReference type="EMBL" id="GAU09966.1"/>
    </source>
</evidence>
<reference evidence="8" key="1">
    <citation type="submission" date="2016-06" db="EMBL/GenBank/DDBJ databases">
        <title>Draft genome sequence of Desulfoplanes formicivorans strain Pf12B.</title>
        <authorList>
            <person name="Watanabe M."/>
            <person name="Kojima H."/>
            <person name="Fukui M."/>
        </authorList>
    </citation>
    <scope>NUCLEOTIDE SEQUENCE [LARGE SCALE GENOMIC DNA]</scope>
    <source>
        <strain evidence="8">Pf12B</strain>
    </source>
</reference>
<dbReference type="STRING" id="1592317.DPF_2702"/>
<evidence type="ECO:0000256" key="2">
    <source>
        <dbReference type="ARBA" id="ARBA00022980"/>
    </source>
</evidence>
<dbReference type="InterPro" id="IPR018257">
    <property type="entry name" value="Ribosomal_bL19_CS"/>
</dbReference>